<comment type="subcellular location">
    <subcellularLocation>
        <location evidence="2">Cell membrane</location>
        <topology evidence="2">Multi-pass membrane protein</topology>
    </subcellularLocation>
</comment>
<dbReference type="RefSeq" id="WP_039450407.1">
    <property type="nucleotide sequence ID" value="NZ_CP043329.1"/>
</dbReference>
<gene>
    <name evidence="3" type="ORF">FYC62_01870</name>
</gene>
<keyword evidence="2" id="KW-0472">Membrane</keyword>
<keyword evidence="4" id="KW-1185">Reference proteome</keyword>
<reference evidence="3 4" key="1">
    <citation type="submission" date="2019-08" db="EMBL/GenBank/DDBJ databases">
        <title>Pedobacter sp. nov., isolated from Han river, South Korea.</title>
        <authorList>
            <person name="Lee D.-H."/>
            <person name="Kim Y.-S."/>
            <person name="Hwang E.-M."/>
            <person name="Le Tran T.C."/>
            <person name="Cha C.-J."/>
        </authorList>
    </citation>
    <scope>NUCLEOTIDE SEQUENCE [LARGE SCALE GENOMIC DNA]</scope>
    <source>
        <strain evidence="3 4">CJ43</strain>
    </source>
</reference>
<protein>
    <recommendedName>
        <fullName evidence="2">NADH-quinone oxidoreductase subunit J</fullName>
        <ecNumber evidence="2">7.1.1.-</ecNumber>
    </recommendedName>
</protein>
<dbReference type="InterPro" id="IPR001457">
    <property type="entry name" value="NADH_UbQ/plastoQ_OxRdtase_su6"/>
</dbReference>
<sequence>MVEQIVFYIFAAIAILSGVYVVASQNLVRSVFMFFVTLLSVAGLYVFALADFVALTQIVIYVGGVLVMLLFVFMLSSKDSLDNIVNLKKEALSANRIPATIITIALLVIIIYAILLVDFEQLDWIKSNKLLIDKAQTSNVHNIGVNIMGRFLLPFELISILLMMTLVGAAHLARKEPKND</sequence>
<dbReference type="PANTHER" id="PTHR33269">
    <property type="entry name" value="NADH-UBIQUINONE OXIDOREDUCTASE CHAIN 6"/>
    <property type="match status" value="1"/>
</dbReference>
<dbReference type="AlphaFoldDB" id="A0A5C0VFA4"/>
<proteinExistence type="inferred from homology"/>
<dbReference type="GO" id="GO:0005886">
    <property type="term" value="C:plasma membrane"/>
    <property type="evidence" value="ECO:0007669"/>
    <property type="project" value="UniProtKB-SubCell"/>
</dbReference>
<comment type="function">
    <text evidence="2">NDH-1 shuttles electrons from NADH, via FMN and iron-sulfur (Fe-S) centers, to quinones in the respiratory chain. Couples the redox reaction to proton translocation (for every two electrons transferred, four hydrogen ions are translocated across the cytoplasmic membrane), and thus conserves the redox energy in a proton gradient.</text>
</comment>
<name>A0A5C0VFA4_9SPHI</name>
<dbReference type="PANTHER" id="PTHR33269:SF17">
    <property type="entry name" value="NADH-UBIQUINONE OXIDOREDUCTASE CHAIN 6"/>
    <property type="match status" value="1"/>
</dbReference>
<dbReference type="GO" id="GO:0008137">
    <property type="term" value="F:NADH dehydrogenase (ubiquinone) activity"/>
    <property type="evidence" value="ECO:0007669"/>
    <property type="project" value="UniProtKB-UniRule"/>
</dbReference>
<dbReference type="InterPro" id="IPR042106">
    <property type="entry name" value="Nuo/plastoQ_OxRdtase_6_NuoJ"/>
</dbReference>
<feature type="transmembrane region" description="Helical" evidence="2">
    <location>
        <begin position="97"/>
        <end position="117"/>
    </location>
</feature>
<dbReference type="Proteomes" id="UP000323653">
    <property type="component" value="Chromosome"/>
</dbReference>
<feature type="transmembrane region" description="Helical" evidence="2">
    <location>
        <begin position="6"/>
        <end position="23"/>
    </location>
</feature>
<feature type="transmembrane region" description="Helical" evidence="2">
    <location>
        <begin position="54"/>
        <end position="76"/>
    </location>
</feature>
<keyword evidence="2" id="KW-0874">Quinone</keyword>
<feature type="transmembrane region" description="Helical" evidence="2">
    <location>
        <begin position="30"/>
        <end position="48"/>
    </location>
</feature>
<keyword evidence="2" id="KW-1003">Cell membrane</keyword>
<evidence type="ECO:0000313" key="3">
    <source>
        <dbReference type="EMBL" id="QEK50553.1"/>
    </source>
</evidence>
<dbReference type="Pfam" id="PF00499">
    <property type="entry name" value="Oxidored_q3"/>
    <property type="match status" value="1"/>
</dbReference>
<dbReference type="EMBL" id="CP043329">
    <property type="protein sequence ID" value="QEK50553.1"/>
    <property type="molecule type" value="Genomic_DNA"/>
</dbReference>
<dbReference type="GO" id="GO:0048038">
    <property type="term" value="F:quinone binding"/>
    <property type="evidence" value="ECO:0007669"/>
    <property type="project" value="UniProtKB-UniRule"/>
</dbReference>
<evidence type="ECO:0000256" key="1">
    <source>
        <dbReference type="ARBA" id="ARBA00005698"/>
    </source>
</evidence>
<dbReference type="Gene3D" id="1.20.120.1200">
    <property type="entry name" value="NADH-ubiquinone/plastoquinone oxidoreductase chain 6, subunit NuoJ"/>
    <property type="match status" value="1"/>
</dbReference>
<comment type="catalytic activity">
    <reaction evidence="2">
        <text>a quinone + NADH + 5 H(+)(in) = a quinol + NAD(+) + 4 H(+)(out)</text>
        <dbReference type="Rhea" id="RHEA:57888"/>
        <dbReference type="ChEBI" id="CHEBI:15378"/>
        <dbReference type="ChEBI" id="CHEBI:24646"/>
        <dbReference type="ChEBI" id="CHEBI:57540"/>
        <dbReference type="ChEBI" id="CHEBI:57945"/>
        <dbReference type="ChEBI" id="CHEBI:132124"/>
    </reaction>
</comment>
<keyword evidence="2" id="KW-1133">Transmembrane helix</keyword>
<organism evidence="3 4">
    <name type="scientific">Pedobacter aquae</name>
    <dbReference type="NCBI Taxonomy" id="2605747"/>
    <lineage>
        <taxon>Bacteria</taxon>
        <taxon>Pseudomonadati</taxon>
        <taxon>Bacteroidota</taxon>
        <taxon>Sphingobacteriia</taxon>
        <taxon>Sphingobacteriales</taxon>
        <taxon>Sphingobacteriaceae</taxon>
        <taxon>Pedobacter</taxon>
    </lineage>
</organism>
<keyword evidence="2" id="KW-0520">NAD</keyword>
<comment type="similarity">
    <text evidence="1 2">Belongs to the complex I subunit 6 family.</text>
</comment>
<feature type="transmembrane region" description="Helical" evidence="2">
    <location>
        <begin position="151"/>
        <end position="173"/>
    </location>
</feature>
<keyword evidence="2" id="KW-0812">Transmembrane</keyword>
<evidence type="ECO:0000256" key="2">
    <source>
        <dbReference type="RuleBase" id="RU004429"/>
    </source>
</evidence>
<dbReference type="KEGG" id="pej:FYC62_01870"/>
<evidence type="ECO:0000313" key="4">
    <source>
        <dbReference type="Proteomes" id="UP000323653"/>
    </source>
</evidence>
<accession>A0A5C0VFA4</accession>
<dbReference type="EC" id="7.1.1.-" evidence="2"/>